<dbReference type="GO" id="GO:0035091">
    <property type="term" value="F:phosphatidylinositol binding"/>
    <property type="evidence" value="ECO:0007669"/>
    <property type="project" value="InterPro"/>
</dbReference>
<evidence type="ECO:0000313" key="2">
    <source>
        <dbReference type="EMBL" id="KAF0722874.1"/>
    </source>
</evidence>
<organism evidence="2 3">
    <name type="scientific">Aphanomyces euteiches</name>
    <dbReference type="NCBI Taxonomy" id="100861"/>
    <lineage>
        <taxon>Eukaryota</taxon>
        <taxon>Sar</taxon>
        <taxon>Stramenopiles</taxon>
        <taxon>Oomycota</taxon>
        <taxon>Saprolegniomycetes</taxon>
        <taxon>Saprolegniales</taxon>
        <taxon>Verrucalvaceae</taxon>
        <taxon>Aphanomyces</taxon>
    </lineage>
</organism>
<feature type="region of interest" description="Disordered" evidence="1">
    <location>
        <begin position="153"/>
        <end position="184"/>
    </location>
</feature>
<dbReference type="Gene3D" id="3.30.1520.10">
    <property type="entry name" value="Phox-like domain"/>
    <property type="match status" value="1"/>
</dbReference>
<dbReference type="EMBL" id="VJMJ01000320">
    <property type="protein sequence ID" value="KAF0722874.1"/>
    <property type="molecule type" value="Genomic_DNA"/>
</dbReference>
<evidence type="ECO:0000313" key="3">
    <source>
        <dbReference type="Proteomes" id="UP000481153"/>
    </source>
</evidence>
<proteinExistence type="predicted"/>
<accession>A0A6G0W6L9</accession>
<comment type="caution">
    <text evidence="2">The sequence shown here is derived from an EMBL/GenBank/DDBJ whole genome shotgun (WGS) entry which is preliminary data.</text>
</comment>
<dbReference type="VEuPathDB" id="FungiDB:AeMF1_010650"/>
<dbReference type="SUPFAM" id="SSF64268">
    <property type="entry name" value="PX domain"/>
    <property type="match status" value="1"/>
</dbReference>
<protein>
    <recommendedName>
        <fullName evidence="4">PX domain-containing protein</fullName>
    </recommendedName>
</protein>
<keyword evidence="3" id="KW-1185">Reference proteome</keyword>
<reference evidence="2 3" key="1">
    <citation type="submission" date="2019-07" db="EMBL/GenBank/DDBJ databases">
        <title>Genomics analysis of Aphanomyces spp. identifies a new class of oomycete effector associated with host adaptation.</title>
        <authorList>
            <person name="Gaulin E."/>
        </authorList>
    </citation>
    <scope>NUCLEOTIDE SEQUENCE [LARGE SCALE GENOMIC DNA]</scope>
    <source>
        <strain evidence="2 3">ATCC 201684</strain>
    </source>
</reference>
<sequence>MSFNLHNVSMHVMDYTVDETVVYYKLELVDETTGDCTSVPRRYSAIAAFRQALLKEIEASCECPAQANSCKPFVAALKQCNFPAKTWFAKDGIQSDLVAQRATDLAFFLQDVLSVVREWTPLCPSNQAFLEKSLADILGTSLVIAPRSRKGERSASCELPMSSSQPFQRNRSGSVPMTAKPMIL</sequence>
<evidence type="ECO:0008006" key="4">
    <source>
        <dbReference type="Google" id="ProtNLM"/>
    </source>
</evidence>
<evidence type="ECO:0000256" key="1">
    <source>
        <dbReference type="SAM" id="MobiDB-lite"/>
    </source>
</evidence>
<dbReference type="InterPro" id="IPR036871">
    <property type="entry name" value="PX_dom_sf"/>
</dbReference>
<name>A0A6G0W6L9_9STRA</name>
<feature type="compositionally biased region" description="Polar residues" evidence="1">
    <location>
        <begin position="161"/>
        <end position="175"/>
    </location>
</feature>
<dbReference type="Proteomes" id="UP000481153">
    <property type="component" value="Unassembled WGS sequence"/>
</dbReference>
<dbReference type="AlphaFoldDB" id="A0A6G0W6L9"/>
<gene>
    <name evidence="2" type="ORF">Ae201684_018105</name>
</gene>